<dbReference type="GO" id="GO:0004671">
    <property type="term" value="F:protein C-terminal S-isoprenylcysteine carboxyl O-methyltransferase activity"/>
    <property type="evidence" value="ECO:0007669"/>
    <property type="project" value="InterPro"/>
</dbReference>
<dbReference type="EMBL" id="CP080507">
    <property type="protein sequence ID" value="QYM78462.1"/>
    <property type="molecule type" value="Genomic_DNA"/>
</dbReference>
<dbReference type="PANTHER" id="PTHR12714">
    <property type="entry name" value="PROTEIN-S ISOPRENYLCYSTEINE O-METHYLTRANSFERASE"/>
    <property type="match status" value="1"/>
</dbReference>
<evidence type="ECO:0000256" key="1">
    <source>
        <dbReference type="ARBA" id="ARBA00004141"/>
    </source>
</evidence>
<evidence type="ECO:0000256" key="5">
    <source>
        <dbReference type="SAM" id="Phobius"/>
    </source>
</evidence>
<evidence type="ECO:0000256" key="3">
    <source>
        <dbReference type="ARBA" id="ARBA00022989"/>
    </source>
</evidence>
<comment type="subcellular location">
    <subcellularLocation>
        <location evidence="1">Membrane</location>
        <topology evidence="1">Multi-pass membrane protein</topology>
    </subcellularLocation>
</comment>
<keyword evidence="3 5" id="KW-1133">Transmembrane helix</keyword>
<sequence length="188" mass="20911">MLSQSLPAQLGLTYFLSEIFVRFARRSDQHAQHSDAGSLRWLWISIALGIGGAVAAQTYFPAGYFALSPRTATALVAVFGLGLALRWWAILVLGRFFTVDVAIAADHELVVRGPYRFVRHPSYSGMMLAFAALAATFQNWLSFVFVLVPISLGLAYRIRVEEHALVQGLGDAYRRYQKTTKRLIPGVY</sequence>
<dbReference type="KEGG" id="ole:K0B96_14330"/>
<dbReference type="Pfam" id="PF04140">
    <property type="entry name" value="ICMT"/>
    <property type="match status" value="1"/>
</dbReference>
<dbReference type="PANTHER" id="PTHR12714:SF9">
    <property type="entry name" value="PROTEIN-S-ISOPRENYLCYSTEINE O-METHYLTRANSFERASE"/>
    <property type="match status" value="1"/>
</dbReference>
<dbReference type="Gene3D" id="1.20.120.1630">
    <property type="match status" value="1"/>
</dbReference>
<feature type="transmembrane region" description="Helical" evidence="5">
    <location>
        <begin position="72"/>
        <end position="90"/>
    </location>
</feature>
<accession>A0A8F9TUR8</accession>
<name>A0A8F9TUR8_9BACT</name>
<dbReference type="AlphaFoldDB" id="A0A8F9TUR8"/>
<dbReference type="RefSeq" id="WP_220161566.1">
    <property type="nucleotide sequence ID" value="NZ_CP080507.1"/>
</dbReference>
<dbReference type="InterPro" id="IPR007269">
    <property type="entry name" value="ICMT_MeTrfase"/>
</dbReference>
<evidence type="ECO:0000256" key="4">
    <source>
        <dbReference type="ARBA" id="ARBA00023136"/>
    </source>
</evidence>
<proteinExistence type="predicted"/>
<evidence type="ECO:0000313" key="6">
    <source>
        <dbReference type="EMBL" id="QYM78462.1"/>
    </source>
</evidence>
<feature type="transmembrane region" description="Helical" evidence="5">
    <location>
        <begin position="41"/>
        <end position="60"/>
    </location>
</feature>
<keyword evidence="4 5" id="KW-0472">Membrane</keyword>
<dbReference type="Proteomes" id="UP000825051">
    <property type="component" value="Chromosome"/>
</dbReference>
<protein>
    <submittedName>
        <fullName evidence="6">Isoprenylcysteine carboxylmethyltransferase family protein</fullName>
    </submittedName>
</protein>
<reference evidence="6" key="1">
    <citation type="submission" date="2021-08" db="EMBL/GenBank/DDBJ databases">
        <title>Genome of a novel bacterium of the phylum Verrucomicrobia, Oleiharenicola sp. KSB-15.</title>
        <authorList>
            <person name="Chung J.-H."/>
            <person name="Ahn J.-H."/>
            <person name="Yoon Y."/>
            <person name="Kim D.-Y."/>
            <person name="An S.-H."/>
            <person name="Park I."/>
            <person name="Yeon J."/>
        </authorList>
    </citation>
    <scope>NUCLEOTIDE SEQUENCE</scope>
    <source>
        <strain evidence="6">KSB-15</strain>
    </source>
</reference>
<gene>
    <name evidence="6" type="ORF">K0B96_14330</name>
</gene>
<evidence type="ECO:0000313" key="7">
    <source>
        <dbReference type="Proteomes" id="UP000825051"/>
    </source>
</evidence>
<keyword evidence="2 5" id="KW-0812">Transmembrane</keyword>
<evidence type="ECO:0000256" key="2">
    <source>
        <dbReference type="ARBA" id="ARBA00022692"/>
    </source>
</evidence>
<dbReference type="GO" id="GO:0016020">
    <property type="term" value="C:membrane"/>
    <property type="evidence" value="ECO:0007669"/>
    <property type="project" value="UniProtKB-SubCell"/>
</dbReference>
<keyword evidence="7" id="KW-1185">Reference proteome</keyword>
<organism evidence="6 7">
    <name type="scientific">Horticoccus luteus</name>
    <dbReference type="NCBI Taxonomy" id="2862869"/>
    <lineage>
        <taxon>Bacteria</taxon>
        <taxon>Pseudomonadati</taxon>
        <taxon>Verrucomicrobiota</taxon>
        <taxon>Opitutia</taxon>
        <taxon>Opitutales</taxon>
        <taxon>Opitutaceae</taxon>
        <taxon>Horticoccus</taxon>
    </lineage>
</organism>
<feature type="transmembrane region" description="Helical" evidence="5">
    <location>
        <begin position="126"/>
        <end position="150"/>
    </location>
</feature>